<feature type="compositionally biased region" description="Low complexity" evidence="2">
    <location>
        <begin position="166"/>
        <end position="180"/>
    </location>
</feature>
<dbReference type="Pfam" id="PF04519">
    <property type="entry name" value="Bactofilin"/>
    <property type="match status" value="1"/>
</dbReference>
<keyword evidence="4" id="KW-1185">Reference proteome</keyword>
<feature type="compositionally biased region" description="Polar residues" evidence="2">
    <location>
        <begin position="145"/>
        <end position="155"/>
    </location>
</feature>
<proteinExistence type="inferred from homology"/>
<dbReference type="Proteomes" id="UP000308917">
    <property type="component" value="Unassembled WGS sequence"/>
</dbReference>
<evidence type="ECO:0000256" key="1">
    <source>
        <dbReference type="ARBA" id="ARBA00044755"/>
    </source>
</evidence>
<comment type="similarity">
    <text evidence="1">Belongs to the bactofilin family.</text>
</comment>
<comment type="caution">
    <text evidence="3">The sequence shown here is derived from an EMBL/GenBank/DDBJ whole genome shotgun (WGS) entry which is preliminary data.</text>
</comment>
<dbReference type="InterPro" id="IPR007607">
    <property type="entry name" value="BacA/B"/>
</dbReference>
<evidence type="ECO:0000313" key="3">
    <source>
        <dbReference type="EMBL" id="THU02731.1"/>
    </source>
</evidence>
<evidence type="ECO:0000313" key="4">
    <source>
        <dbReference type="Proteomes" id="UP000308917"/>
    </source>
</evidence>
<reference evidence="3 4" key="1">
    <citation type="journal article" date="2015" name="Antonie Van Leeuwenhoek">
        <title>Lampropedia puyangensis sp. nov., isolated from symptomatic bark of Populus ? euramericana canker and emended description of Lampropedia hyalina (Ehrenberg 1832) Lee et al. 2004.</title>
        <authorList>
            <person name="Li Y."/>
            <person name="Wang T."/>
            <person name="Piao C.G."/>
            <person name="Wang L.F."/>
            <person name="Tian G.Z."/>
            <person name="Zhu T.H."/>
            <person name="Guo M.W."/>
        </authorList>
    </citation>
    <scope>NUCLEOTIDE SEQUENCE [LARGE SCALE GENOMIC DNA]</scope>
    <source>
        <strain evidence="3 4">2-bin</strain>
    </source>
</reference>
<dbReference type="RefSeq" id="WP_136572932.1">
    <property type="nucleotide sequence ID" value="NZ_STFG01000005.1"/>
</dbReference>
<evidence type="ECO:0000256" key="2">
    <source>
        <dbReference type="SAM" id="MobiDB-lite"/>
    </source>
</evidence>
<protein>
    <submittedName>
        <fullName evidence="3">Polymer-forming cytoskeletal protein</fullName>
    </submittedName>
</protein>
<dbReference type="PANTHER" id="PTHR35024">
    <property type="entry name" value="HYPOTHETICAL CYTOSOLIC PROTEIN"/>
    <property type="match status" value="1"/>
</dbReference>
<dbReference type="OrthoDB" id="8903691at2"/>
<organism evidence="3 4">
    <name type="scientific">Lampropedia puyangensis</name>
    <dbReference type="NCBI Taxonomy" id="1330072"/>
    <lineage>
        <taxon>Bacteria</taxon>
        <taxon>Pseudomonadati</taxon>
        <taxon>Pseudomonadota</taxon>
        <taxon>Betaproteobacteria</taxon>
        <taxon>Burkholderiales</taxon>
        <taxon>Comamonadaceae</taxon>
        <taxon>Lampropedia</taxon>
    </lineage>
</organism>
<dbReference type="AlphaFoldDB" id="A0A4S8F749"/>
<feature type="region of interest" description="Disordered" evidence="2">
    <location>
        <begin position="141"/>
        <end position="180"/>
    </location>
</feature>
<dbReference type="PANTHER" id="PTHR35024:SF4">
    <property type="entry name" value="POLYMER-FORMING CYTOSKELETAL PROTEIN"/>
    <property type="match status" value="1"/>
</dbReference>
<accession>A0A4S8F749</accession>
<sequence>MFSKNKQAAIRSLVAQGCQIQGNISFTDGIRIEGVVEGALTGDVTASKKGTLVFVAEHGRIAGGIKADVIIVNGLVEGPIHAAQLLELQPKARVCGDISYRQLEMHQGALVSGRMNPILPAQEPTTAALEVQQPEAIGTELPQLQGVQTQRNTAAQIPAARRAEDSSSSTAKTAKTSSAA</sequence>
<dbReference type="EMBL" id="STFG01000005">
    <property type="protein sequence ID" value="THU02731.1"/>
    <property type="molecule type" value="Genomic_DNA"/>
</dbReference>
<gene>
    <name evidence="3" type="ORF">E9531_06400</name>
</gene>
<name>A0A4S8F749_9BURK</name>